<gene>
    <name evidence="1" type="ORF">PM001_LOCUS27732</name>
</gene>
<protein>
    <recommendedName>
        <fullName evidence="3">R3H domain-containing protein</fullName>
    </recommendedName>
</protein>
<evidence type="ECO:0000313" key="1">
    <source>
        <dbReference type="EMBL" id="CAK7942582.1"/>
    </source>
</evidence>
<dbReference type="AlphaFoldDB" id="A0AAV1V8G7"/>
<dbReference type="EMBL" id="CAKLBY020000278">
    <property type="protein sequence ID" value="CAK7942582.1"/>
    <property type="molecule type" value="Genomic_DNA"/>
</dbReference>
<sequence length="186" mass="21211">MKIAFKRDPAPDDEKHRVFGELLTEPDQNCSGVWDDSFSPILHGEEKVKGVTIGLPVQLNVIRLRENIEIKDGPPKMHKEHVEHYIETLGDPEMADQLTILHLADANVLEDVLRAKKRTKARRFKILFESSKFLQKALVPRTDQEGVTRRLIHEVRATLKKSSSKDLSLDNSGDLRRIHLMARGGH</sequence>
<reference evidence="1" key="1">
    <citation type="submission" date="2024-01" db="EMBL/GenBank/DDBJ databases">
        <authorList>
            <person name="Webb A."/>
        </authorList>
    </citation>
    <scope>NUCLEOTIDE SEQUENCE</scope>
    <source>
        <strain evidence="1">Pm1</strain>
    </source>
</reference>
<evidence type="ECO:0000313" key="2">
    <source>
        <dbReference type="Proteomes" id="UP001162060"/>
    </source>
</evidence>
<organism evidence="1 2">
    <name type="scientific">Peronospora matthiolae</name>
    <dbReference type="NCBI Taxonomy" id="2874970"/>
    <lineage>
        <taxon>Eukaryota</taxon>
        <taxon>Sar</taxon>
        <taxon>Stramenopiles</taxon>
        <taxon>Oomycota</taxon>
        <taxon>Peronosporomycetes</taxon>
        <taxon>Peronosporales</taxon>
        <taxon>Peronosporaceae</taxon>
        <taxon>Peronospora</taxon>
    </lineage>
</organism>
<evidence type="ECO:0008006" key="3">
    <source>
        <dbReference type="Google" id="ProtNLM"/>
    </source>
</evidence>
<dbReference type="Proteomes" id="UP001162060">
    <property type="component" value="Unassembled WGS sequence"/>
</dbReference>
<comment type="caution">
    <text evidence="1">The sequence shown here is derived from an EMBL/GenBank/DDBJ whole genome shotgun (WGS) entry which is preliminary data.</text>
</comment>
<proteinExistence type="predicted"/>
<accession>A0AAV1V8G7</accession>
<name>A0AAV1V8G7_9STRA</name>